<dbReference type="AlphaFoldDB" id="A0A3G9J3F9"/>
<accession>A0A3G9J3F9</accession>
<protein>
    <submittedName>
        <fullName evidence="2">Uncharacterized protein</fullName>
    </submittedName>
</protein>
<proteinExistence type="predicted"/>
<gene>
    <name evidence="2" type="ORF">SG0102_06110</name>
</gene>
<name>A0A3G9J3F9_9FIRM</name>
<feature type="chain" id="PRO_5017988878" evidence="1">
    <location>
        <begin position="25"/>
        <end position="152"/>
    </location>
</feature>
<keyword evidence="3" id="KW-1185">Reference proteome</keyword>
<dbReference type="Proteomes" id="UP000268059">
    <property type="component" value="Chromosome"/>
</dbReference>
<evidence type="ECO:0000256" key="1">
    <source>
        <dbReference type="SAM" id="SignalP"/>
    </source>
</evidence>
<evidence type="ECO:0000313" key="3">
    <source>
        <dbReference type="Proteomes" id="UP000268059"/>
    </source>
</evidence>
<dbReference type="RefSeq" id="WP_125118603.1">
    <property type="nucleotide sequence ID" value="NZ_AP019309.1"/>
</dbReference>
<evidence type="ECO:0000313" key="2">
    <source>
        <dbReference type="EMBL" id="BBH25677.1"/>
    </source>
</evidence>
<reference evidence="2 3" key="1">
    <citation type="submission" date="2018-11" db="EMBL/GenBank/DDBJ databases">
        <title>Novel Erysipelotrichaceae bacterium isolated from small intestine of a swine.</title>
        <authorList>
            <person name="Kim J.S."/>
            <person name="Choe H."/>
            <person name="Lee Y.R."/>
            <person name="Kim K.M."/>
            <person name="Park D.S."/>
        </authorList>
    </citation>
    <scope>NUCLEOTIDE SEQUENCE [LARGE SCALE GENOMIC DNA]</scope>
    <source>
        <strain evidence="2 3">SG0102</strain>
    </source>
</reference>
<dbReference type="EMBL" id="AP019309">
    <property type="protein sequence ID" value="BBH25677.1"/>
    <property type="molecule type" value="Genomic_DNA"/>
</dbReference>
<dbReference type="InParanoid" id="A0A3G9J3F9"/>
<feature type="signal peptide" evidence="1">
    <location>
        <begin position="1"/>
        <end position="24"/>
    </location>
</feature>
<sequence length="152" mass="17243">MKKMMKVLSMLVLALLLSIGTVSAKTTTSVYELESLYTSRFTIKGSRLYVTTVYEPIKKLGKTRWDGTRLCGFKKTFKIGKGCKWGDASVPSNEKHLYEPGTFHKTSAKTVKKNINNYYNTFKNNRDEAEDAFSILLYTKNGKLTKVVTIFS</sequence>
<dbReference type="KEGG" id="ebm:SG0102_06110"/>
<keyword evidence="1" id="KW-0732">Signal</keyword>
<organism evidence="2 3">
    <name type="scientific">Intestinibaculum porci</name>
    <dbReference type="NCBI Taxonomy" id="2487118"/>
    <lineage>
        <taxon>Bacteria</taxon>
        <taxon>Bacillati</taxon>
        <taxon>Bacillota</taxon>
        <taxon>Erysipelotrichia</taxon>
        <taxon>Erysipelotrichales</taxon>
        <taxon>Erysipelotrichaceae</taxon>
        <taxon>Intestinibaculum</taxon>
    </lineage>
</organism>